<keyword evidence="1" id="KW-0812">Transmembrane</keyword>
<evidence type="ECO:0008006" key="4">
    <source>
        <dbReference type="Google" id="ProtNLM"/>
    </source>
</evidence>
<gene>
    <name evidence="2" type="ordered locus">TOL2_C25390</name>
</gene>
<protein>
    <recommendedName>
        <fullName evidence="4">Zinc-finger domain-containing protein</fullName>
    </recommendedName>
</protein>
<dbReference type="RefSeq" id="WP_014958004.1">
    <property type="nucleotide sequence ID" value="NC_018645.1"/>
</dbReference>
<dbReference type="KEGG" id="dto:TOL2_C25390"/>
<dbReference type="Proteomes" id="UP000007347">
    <property type="component" value="Chromosome"/>
</dbReference>
<dbReference type="STRING" id="651182.TOL2_C25390"/>
<evidence type="ECO:0000313" key="2">
    <source>
        <dbReference type="EMBL" id="CCK80698.1"/>
    </source>
</evidence>
<evidence type="ECO:0000256" key="1">
    <source>
        <dbReference type="SAM" id="Phobius"/>
    </source>
</evidence>
<dbReference type="HOGENOM" id="CLU_1352835_0_0_7"/>
<feature type="transmembrane region" description="Helical" evidence="1">
    <location>
        <begin position="84"/>
        <end position="103"/>
    </location>
</feature>
<evidence type="ECO:0000313" key="3">
    <source>
        <dbReference type="Proteomes" id="UP000007347"/>
    </source>
</evidence>
<dbReference type="AlphaFoldDB" id="K0NL58"/>
<sequence>MNKWIKKIFASYKENLSPPADCDITDEEMAAFIDGRIYDADRDKIIYHLNRCQKCSDLLDNTLTDLELENSKIKKTHMGRMKPLYSLAASILLMIIVGGGLFYNHSRKIGNPDILNFTILLDSEIKALLLENSEVKWHTPARIQNLQSILQSKGMEVGELNGVVMESAYFKTKSFFKVEEEVVIRIEKGIAYIKVKKRDPSF</sequence>
<keyword evidence="1" id="KW-0472">Membrane</keyword>
<dbReference type="OrthoDB" id="6194834at2"/>
<proteinExistence type="predicted"/>
<accession>K0NL58</accession>
<dbReference type="EMBL" id="FO203503">
    <property type="protein sequence ID" value="CCK80698.1"/>
    <property type="molecule type" value="Genomic_DNA"/>
</dbReference>
<keyword evidence="3" id="KW-1185">Reference proteome</keyword>
<organism evidence="2 3">
    <name type="scientific">Desulfobacula toluolica (strain DSM 7467 / Tol2)</name>
    <dbReference type="NCBI Taxonomy" id="651182"/>
    <lineage>
        <taxon>Bacteria</taxon>
        <taxon>Pseudomonadati</taxon>
        <taxon>Thermodesulfobacteriota</taxon>
        <taxon>Desulfobacteria</taxon>
        <taxon>Desulfobacterales</taxon>
        <taxon>Desulfobacteraceae</taxon>
        <taxon>Desulfobacula</taxon>
    </lineage>
</organism>
<keyword evidence="1" id="KW-1133">Transmembrane helix</keyword>
<reference evidence="2 3" key="1">
    <citation type="journal article" date="2013" name="Environ. Microbiol.">
        <title>Complete genome, catabolic sub-proteomes and key-metabolites of Desulfobacula toluolica Tol2, a marine, aromatic compound-degrading, sulfate-reducing bacterium.</title>
        <authorList>
            <person name="Wohlbrand L."/>
            <person name="Jacob J.H."/>
            <person name="Kube M."/>
            <person name="Mussmann M."/>
            <person name="Jarling R."/>
            <person name="Beck A."/>
            <person name="Amann R."/>
            <person name="Wilkes H."/>
            <person name="Reinhardt R."/>
            <person name="Rabus R."/>
        </authorList>
    </citation>
    <scope>NUCLEOTIDE SEQUENCE [LARGE SCALE GENOMIC DNA]</scope>
    <source>
        <strain evidence="3">DSM 7467 / Tol2</strain>
    </source>
</reference>
<name>K0NL58_DESTT</name>